<dbReference type="STRING" id="797303.Natpe_3858"/>
<organism evidence="2 3">
    <name type="scientific">Natrinema pellirubrum (strain DSM 15624 / CIP 106293 / JCM 10476 / NCIMB 786 / 157)</name>
    <dbReference type="NCBI Taxonomy" id="797303"/>
    <lineage>
        <taxon>Archaea</taxon>
        <taxon>Methanobacteriati</taxon>
        <taxon>Methanobacteriota</taxon>
        <taxon>Stenosarchaea group</taxon>
        <taxon>Halobacteria</taxon>
        <taxon>Halobacteriales</taxon>
        <taxon>Natrialbaceae</taxon>
        <taxon>Natrinema</taxon>
    </lineage>
</organism>
<gene>
    <name evidence="2" type="ordered locus">Natpe_3858</name>
</gene>
<evidence type="ECO:0000313" key="2">
    <source>
        <dbReference type="EMBL" id="AGB33617.1"/>
    </source>
</evidence>
<feature type="transmembrane region" description="Helical" evidence="1">
    <location>
        <begin position="101"/>
        <end position="120"/>
    </location>
</feature>
<feature type="transmembrane region" description="Helical" evidence="1">
    <location>
        <begin position="33"/>
        <end position="54"/>
    </location>
</feature>
<evidence type="ECO:0008006" key="4">
    <source>
        <dbReference type="Google" id="ProtNLM"/>
    </source>
</evidence>
<protein>
    <recommendedName>
        <fullName evidence="4">Transmembrane protein</fullName>
    </recommendedName>
</protein>
<dbReference type="Proteomes" id="UP000010843">
    <property type="component" value="Chromosome"/>
</dbReference>
<dbReference type="AlphaFoldDB" id="L0JSI4"/>
<dbReference type="eggNOG" id="arCOG06311">
    <property type="taxonomic scope" value="Archaea"/>
</dbReference>
<feature type="transmembrane region" description="Helical" evidence="1">
    <location>
        <begin position="156"/>
        <end position="179"/>
    </location>
</feature>
<evidence type="ECO:0000313" key="3">
    <source>
        <dbReference type="Proteomes" id="UP000010843"/>
    </source>
</evidence>
<feature type="transmembrane region" description="Helical" evidence="1">
    <location>
        <begin position="428"/>
        <end position="451"/>
    </location>
</feature>
<feature type="transmembrane region" description="Helical" evidence="1">
    <location>
        <begin position="324"/>
        <end position="344"/>
    </location>
</feature>
<evidence type="ECO:0000256" key="1">
    <source>
        <dbReference type="SAM" id="Phobius"/>
    </source>
</evidence>
<keyword evidence="1" id="KW-1133">Transmembrane helix</keyword>
<dbReference type="OrthoDB" id="293659at2157"/>
<proteinExistence type="predicted"/>
<reference evidence="3" key="1">
    <citation type="submission" date="2012-02" db="EMBL/GenBank/DDBJ databases">
        <title>Complete sequence of chromosome of Natrinema pellirubrum DSM 15624.</title>
        <authorList>
            <person name="Lucas S."/>
            <person name="Han J."/>
            <person name="Lapidus A."/>
            <person name="Cheng J.-F."/>
            <person name="Goodwin L."/>
            <person name="Pitluck S."/>
            <person name="Peters L."/>
            <person name="Teshima H."/>
            <person name="Detter J.C."/>
            <person name="Han C."/>
            <person name="Tapia R."/>
            <person name="Land M."/>
            <person name="Hauser L."/>
            <person name="Kyrpides N."/>
            <person name="Ivanova N."/>
            <person name="Pagani I."/>
            <person name="Sproer C."/>
            <person name="Anderson I."/>
            <person name="Woyke T."/>
        </authorList>
    </citation>
    <scope>NUCLEOTIDE SEQUENCE [LARGE SCALE GENOMIC DNA]</scope>
    <source>
        <strain evidence="3">DSM 15624 / JCM 10476 / NCIMB 786</strain>
    </source>
</reference>
<dbReference type="HOGENOM" id="CLU_034820_0_0_2"/>
<feature type="transmembrane region" description="Helical" evidence="1">
    <location>
        <begin position="69"/>
        <end position="89"/>
    </location>
</feature>
<name>L0JSI4_NATP1</name>
<feature type="transmembrane region" description="Helical" evidence="1">
    <location>
        <begin position="350"/>
        <end position="369"/>
    </location>
</feature>
<keyword evidence="1" id="KW-0472">Membrane</keyword>
<feature type="transmembrane region" description="Helical" evidence="1">
    <location>
        <begin position="397"/>
        <end position="422"/>
    </location>
</feature>
<feature type="transmembrane region" description="Helical" evidence="1">
    <location>
        <begin position="503"/>
        <end position="527"/>
    </location>
</feature>
<dbReference type="KEGG" id="npe:Natpe_3858"/>
<dbReference type="EMBL" id="CP003372">
    <property type="protein sequence ID" value="AGB33617.1"/>
    <property type="molecule type" value="Genomic_DNA"/>
</dbReference>
<accession>L0JSI4</accession>
<feature type="transmembrane region" description="Helical" evidence="1">
    <location>
        <begin position="185"/>
        <end position="205"/>
    </location>
</feature>
<keyword evidence="1" id="KW-0812">Transmembrane</keyword>
<sequence length="540" mass="56292">MSRRYRALIDGLRIGYVDGVRDWRTLRREPLRLALLVCGGVVSCLYLGLMALVIEGGTAELVARSDPTLPPLVGLFTTLLWLSSTALFGQRAAMRVDDIENASLLLTSTGPTAVTIGVLVGEYVRALAFALLPTGLLGLGFLSGADTYAPLVTVPLTVCLALLSSVCCGYAAGSGIALFSRRSKWKTSFVAGGIALVTVAGLVVAMSRLGTAPELAARLPPSWYGDLLAVGTPIEASPYRAVGAVLGTGVLVAACGSATKRTTTALWLDGRNATAYEDWSGGRTADESDDRLVSVASLAERVDRPTRCVACRSVRRAKRRPSRLSHLALPLLISAWLLVDLARIGDIESGFPIAVGLLGAWFVGGFLTLNPLGDDGAALPTTLASPLAGRQFVRGTALVSAVVGIPLLVGSVAGSGVAAYSLPVSVGLAVWAGVHGSTAIAIGLAVGMVFPRFGAVRIGRRRDIVPPSLTALAIYSTIVFAFGVGGVVAVLGPWILFEGDPTTVSMFAGLSTLVWLSIEAGVGYGCYRIAVRCFDRYTLD</sequence>
<feature type="transmembrane region" description="Helical" evidence="1">
    <location>
        <begin position="472"/>
        <end position="497"/>
    </location>
</feature>